<dbReference type="AlphaFoldDB" id="A0A0F9S4D6"/>
<dbReference type="GO" id="GO:0003918">
    <property type="term" value="F:DNA topoisomerase type II (double strand cut, ATP-hydrolyzing) activity"/>
    <property type="evidence" value="ECO:0007669"/>
    <property type="project" value="InterPro"/>
</dbReference>
<dbReference type="Gene3D" id="3.30.230.10">
    <property type="match status" value="1"/>
</dbReference>
<dbReference type="InterPro" id="IPR014721">
    <property type="entry name" value="Ribsml_uS5_D2-typ_fold_subgr"/>
</dbReference>
<dbReference type="PANTHER" id="PTHR48444">
    <property type="entry name" value="DNA TOPOISOMERASE 6 SUBUNIT B"/>
    <property type="match status" value="1"/>
</dbReference>
<dbReference type="GO" id="GO:0003677">
    <property type="term" value="F:DNA binding"/>
    <property type="evidence" value="ECO:0007669"/>
    <property type="project" value="InterPro"/>
</dbReference>
<evidence type="ECO:0000256" key="1">
    <source>
        <dbReference type="SAM" id="Coils"/>
    </source>
</evidence>
<dbReference type="Pfam" id="PF09239">
    <property type="entry name" value="Topo-VIb_trans"/>
    <property type="match status" value="1"/>
</dbReference>
<name>A0A0F9S4D6_9ZZZZ</name>
<organism evidence="4">
    <name type="scientific">marine sediment metagenome</name>
    <dbReference type="NCBI Taxonomy" id="412755"/>
    <lineage>
        <taxon>unclassified sequences</taxon>
        <taxon>metagenomes</taxon>
        <taxon>ecological metagenomes</taxon>
    </lineage>
</organism>
<protein>
    <recommendedName>
        <fullName evidence="3">DNA topoisomerase VI subunit B transducer domain-containing protein</fullName>
    </recommendedName>
</protein>
<dbReference type="SUPFAM" id="SSF54211">
    <property type="entry name" value="Ribosomal protein S5 domain 2-like"/>
    <property type="match status" value="1"/>
</dbReference>
<dbReference type="GO" id="GO:0006265">
    <property type="term" value="P:DNA topological change"/>
    <property type="evidence" value="ECO:0007669"/>
    <property type="project" value="InterPro"/>
</dbReference>
<dbReference type="InterPro" id="IPR015320">
    <property type="entry name" value="TopoVI_B_transducer"/>
</dbReference>
<dbReference type="PANTHER" id="PTHR48444:SF1">
    <property type="entry name" value="DNA TOPOISOMERASE 6 SUBUNIT B"/>
    <property type="match status" value="1"/>
</dbReference>
<dbReference type="Gene3D" id="3.30.565.10">
    <property type="entry name" value="Histidine kinase-like ATPase, C-terminal domain"/>
    <property type="match status" value="1"/>
</dbReference>
<reference evidence="4" key="1">
    <citation type="journal article" date="2015" name="Nature">
        <title>Complex archaea that bridge the gap between prokaryotes and eukaryotes.</title>
        <authorList>
            <person name="Spang A."/>
            <person name="Saw J.H."/>
            <person name="Jorgensen S.L."/>
            <person name="Zaremba-Niedzwiedzka K."/>
            <person name="Martijn J."/>
            <person name="Lind A.E."/>
            <person name="van Eijk R."/>
            <person name="Schleper C."/>
            <person name="Guy L."/>
            <person name="Ettema T.J."/>
        </authorList>
    </citation>
    <scope>NUCLEOTIDE SEQUENCE</scope>
</reference>
<dbReference type="InterPro" id="IPR036890">
    <property type="entry name" value="HATPase_C_sf"/>
</dbReference>
<feature type="coiled-coil region" evidence="1">
    <location>
        <begin position="469"/>
        <end position="533"/>
    </location>
</feature>
<feature type="domain" description="DNA topoisomerase VI subunit B transducer" evidence="3">
    <location>
        <begin position="719"/>
        <end position="863"/>
    </location>
</feature>
<feature type="region of interest" description="Disordered" evidence="2">
    <location>
        <begin position="118"/>
        <end position="139"/>
    </location>
</feature>
<proteinExistence type="predicted"/>
<comment type="caution">
    <text evidence="4">The sequence shown here is derived from an EMBL/GenBank/DDBJ whole genome shotgun (WGS) entry which is preliminary data.</text>
</comment>
<dbReference type="InterPro" id="IPR020568">
    <property type="entry name" value="Ribosomal_Su5_D2-typ_SF"/>
</dbReference>
<dbReference type="EMBL" id="LAZR01000581">
    <property type="protein sequence ID" value="KKN63715.1"/>
    <property type="molecule type" value="Genomic_DNA"/>
</dbReference>
<evidence type="ECO:0000256" key="2">
    <source>
        <dbReference type="SAM" id="MobiDB-lite"/>
    </source>
</evidence>
<dbReference type="SUPFAM" id="SSF55874">
    <property type="entry name" value="ATPase domain of HSP90 chaperone/DNA topoisomerase II/histidine kinase"/>
    <property type="match status" value="1"/>
</dbReference>
<gene>
    <name evidence="4" type="ORF">LCGC14_0498790</name>
</gene>
<accession>A0A0F9S4D6</accession>
<sequence>MSVEKITTKEESKITQGTIAEYMRKRTQLVGFEFGYWKHVQYCSEFLDNALDAIESFQWKELNKPDSKIRFSLDQELFLEKFSILETIKEEKRSQHLDNEAKHTLMNEFGIGESRGENISSTNELGVKEEESGEISEESELEIEEEVKRIIDDMEEIIKPVEFIIDVEPIVIVRIREFEAPSFLTSEISQKNIMSYTFEIFDNGTGMSKIDLRKFGKYLASSKSMELKQTRGSQGFGAPSAFSDAQNTTGKPVIAVSKSKDIVYATVSEFFTTSKNEKKYLIHPTDIDSPFLHGTYIKLNYLNVKYIRGYVEKYVEETAFLNPHITIIYIDPFGKEKIYRRLASSFPKEPKYAKSHPSSVNIGDLQDLISKSENNFITAFLQKNFVRISPKIAKEIVELAERDMQEKKNLLILQDGFVKKLSKKTEEIFLIRYEKRIIGRSIKPKDKLIIYKLESEKLQEKYWNLISNYGKLNNNLENFNKEIKKQKNRIEKTETRKEIKNIEREIKKILKDKEDNNKKKDQVKNQLNNLFKNAREGIIEKKKIKNRSEYEDLVKEVQISKANPSDLSKEQFNSLFLAFKSIKYKAPPTDTVIPVGELVLENTLIKEIGLKISENIDDFDIPIENINQNYDIFLEDKINKSRDDRLETKDDSKDSISITPEELIELNSEILGSFNVGGEKIELQQLEKAIVDILPYSDTESVDSYSNVLDYFIENYTKDDDFVAAETRAPTSGKGLAYVVEAVLAHSRNLEVPKRSRDVLSRFVNRTPKLRDSADCAISKATQLVNWKNYALEVYDNGLPKGPIKLLVNVSGPFVHLMFKSQSKNALADDDVLIKEIKYCLEAIGRRLRIYLNRKANLRKSERRASLIEKYIPKFVESLYNIASKGDSVYKAKVNKKELRL</sequence>
<keyword evidence="1" id="KW-0175">Coiled coil</keyword>
<dbReference type="Gene3D" id="1.10.8.50">
    <property type="match status" value="1"/>
</dbReference>
<evidence type="ECO:0000259" key="3">
    <source>
        <dbReference type="Pfam" id="PF09239"/>
    </source>
</evidence>
<evidence type="ECO:0000313" key="4">
    <source>
        <dbReference type="EMBL" id="KKN63715.1"/>
    </source>
</evidence>